<gene>
    <name evidence="2" type="ORF">SAMN05660284_02015</name>
</gene>
<keyword evidence="1" id="KW-1133">Transmembrane helix</keyword>
<evidence type="ECO:0000256" key="1">
    <source>
        <dbReference type="SAM" id="Phobius"/>
    </source>
</evidence>
<dbReference type="OrthoDB" id="9842123at2"/>
<dbReference type="Proteomes" id="UP000242869">
    <property type="component" value="Unassembled WGS sequence"/>
</dbReference>
<sequence length="175" mass="19591">MTQPVVFVSDKKPAIAKWFFRIAMILLLLLLLIGAGLYLLVAPAGTVDRFVYAVKGKAGMELVLPECRSKIVASEIYASFGSGLELVNRYSPVSLIELRRAREIAYDPIRQIRRCAGEYQSVGGKGSFEYTVQWYDPKSPAIDDLVVRIDRNKIGAPELLKLLSDEPSPTQPRRY</sequence>
<protein>
    <submittedName>
        <fullName evidence="2">Uncharacterized protein</fullName>
    </submittedName>
</protein>
<proteinExistence type="predicted"/>
<dbReference type="STRING" id="83765.SAMN05660284_02015"/>
<keyword evidence="3" id="KW-1185">Reference proteome</keyword>
<reference evidence="3" key="1">
    <citation type="submission" date="2016-10" db="EMBL/GenBank/DDBJ databases">
        <authorList>
            <person name="Varghese N."/>
            <person name="Submissions S."/>
        </authorList>
    </citation>
    <scope>NUCLEOTIDE SEQUENCE [LARGE SCALE GENOMIC DNA]</scope>
    <source>
        <strain evidence="3">DSM 6150</strain>
    </source>
</reference>
<keyword evidence="1" id="KW-0472">Membrane</keyword>
<dbReference type="EMBL" id="FOVE01000014">
    <property type="protein sequence ID" value="SFN66776.1"/>
    <property type="molecule type" value="Genomic_DNA"/>
</dbReference>
<feature type="transmembrane region" description="Helical" evidence="1">
    <location>
        <begin position="18"/>
        <end position="41"/>
    </location>
</feature>
<evidence type="ECO:0000313" key="2">
    <source>
        <dbReference type="EMBL" id="SFN66776.1"/>
    </source>
</evidence>
<accession>A0A1I5AW83</accession>
<dbReference type="AlphaFoldDB" id="A0A1I5AW83"/>
<keyword evidence="1" id="KW-0812">Transmembrane</keyword>
<evidence type="ECO:0000313" key="3">
    <source>
        <dbReference type="Proteomes" id="UP000242869"/>
    </source>
</evidence>
<name>A0A1I5AW83_9NEIS</name>
<organism evidence="2 3">
    <name type="scientific">Formivibrio citricus</name>
    <dbReference type="NCBI Taxonomy" id="83765"/>
    <lineage>
        <taxon>Bacteria</taxon>
        <taxon>Pseudomonadati</taxon>
        <taxon>Pseudomonadota</taxon>
        <taxon>Betaproteobacteria</taxon>
        <taxon>Neisseriales</taxon>
        <taxon>Chitinibacteraceae</taxon>
        <taxon>Formivibrio</taxon>
    </lineage>
</organism>
<dbReference type="RefSeq" id="WP_091195527.1">
    <property type="nucleotide sequence ID" value="NZ_FOVE01000014.1"/>
</dbReference>